<dbReference type="EMBL" id="MGDZ01000003">
    <property type="protein sequence ID" value="OGL74288.1"/>
    <property type="molecule type" value="Genomic_DNA"/>
</dbReference>
<dbReference type="Proteomes" id="UP000176303">
    <property type="component" value="Unassembled WGS sequence"/>
</dbReference>
<dbReference type="InterPro" id="IPR005878">
    <property type="entry name" value="Ribosom_uL1_bac-type"/>
</dbReference>
<gene>
    <name evidence="9" type="primary">rplA</name>
    <name evidence="11" type="ORF">A3D72_04740</name>
</gene>
<dbReference type="FunFam" id="3.40.50.790:FF:000001">
    <property type="entry name" value="50S ribosomal protein L1"/>
    <property type="match status" value="1"/>
</dbReference>
<keyword evidence="4 9" id="KW-0810">Translation regulation</keyword>
<dbReference type="GO" id="GO:0019843">
    <property type="term" value="F:rRNA binding"/>
    <property type="evidence" value="ECO:0007669"/>
    <property type="project" value="UniProtKB-UniRule"/>
</dbReference>
<dbReference type="InterPro" id="IPR016095">
    <property type="entry name" value="Ribosomal_uL1_3-a/b-sand"/>
</dbReference>
<dbReference type="SUPFAM" id="SSF56808">
    <property type="entry name" value="Ribosomal protein L1"/>
    <property type="match status" value="1"/>
</dbReference>
<comment type="function">
    <text evidence="9">Binds directly to 23S rRNA. The L1 stalk is quite mobile in the ribosome, and is involved in E site tRNA release.</text>
</comment>
<keyword evidence="2 9" id="KW-0678">Repressor</keyword>
<comment type="subunit">
    <text evidence="9">Part of the 50S ribosomal subunit.</text>
</comment>
<dbReference type="InterPro" id="IPR028364">
    <property type="entry name" value="Ribosomal_uL1/biogenesis"/>
</dbReference>
<evidence type="ECO:0000256" key="6">
    <source>
        <dbReference type="ARBA" id="ARBA00022980"/>
    </source>
</evidence>
<dbReference type="HAMAP" id="MF_01318_B">
    <property type="entry name" value="Ribosomal_uL1_B"/>
    <property type="match status" value="1"/>
</dbReference>
<evidence type="ECO:0000256" key="3">
    <source>
        <dbReference type="ARBA" id="ARBA00022730"/>
    </source>
</evidence>
<evidence type="ECO:0000256" key="2">
    <source>
        <dbReference type="ARBA" id="ARBA00022491"/>
    </source>
</evidence>
<dbReference type="GO" id="GO:0006412">
    <property type="term" value="P:translation"/>
    <property type="evidence" value="ECO:0007669"/>
    <property type="project" value="UniProtKB-UniRule"/>
</dbReference>
<evidence type="ECO:0000313" key="12">
    <source>
        <dbReference type="Proteomes" id="UP000176303"/>
    </source>
</evidence>
<dbReference type="PANTHER" id="PTHR36427:SF3">
    <property type="entry name" value="LARGE RIBOSOMAL SUBUNIT PROTEIN UL1M"/>
    <property type="match status" value="1"/>
</dbReference>
<evidence type="ECO:0000256" key="5">
    <source>
        <dbReference type="ARBA" id="ARBA00022884"/>
    </source>
</evidence>
<dbReference type="GO" id="GO:0006417">
    <property type="term" value="P:regulation of translation"/>
    <property type="evidence" value="ECO:0007669"/>
    <property type="project" value="UniProtKB-KW"/>
</dbReference>
<organism evidence="11 12">
    <name type="scientific">Candidatus Uhrbacteria bacterium RIFCSPHIGHO2_02_FULL_57_19</name>
    <dbReference type="NCBI Taxonomy" id="1802391"/>
    <lineage>
        <taxon>Bacteria</taxon>
        <taxon>Candidatus Uhriibacteriota</taxon>
    </lineage>
</organism>
<comment type="similarity">
    <text evidence="1 9 10">Belongs to the universal ribosomal protein uL1 family.</text>
</comment>
<accession>A0A1F7U911</accession>
<evidence type="ECO:0000256" key="9">
    <source>
        <dbReference type="HAMAP-Rule" id="MF_01318"/>
    </source>
</evidence>
<comment type="caution">
    <text evidence="11">The sequence shown here is derived from an EMBL/GenBank/DDBJ whole genome shotgun (WGS) entry which is preliminary data.</text>
</comment>
<evidence type="ECO:0000256" key="8">
    <source>
        <dbReference type="ARBA" id="ARBA00035241"/>
    </source>
</evidence>
<keyword evidence="5 9" id="KW-0694">RNA-binding</keyword>
<dbReference type="InterPro" id="IPR002143">
    <property type="entry name" value="Ribosomal_uL1"/>
</dbReference>
<evidence type="ECO:0000256" key="10">
    <source>
        <dbReference type="RuleBase" id="RU000659"/>
    </source>
</evidence>
<evidence type="ECO:0000313" key="11">
    <source>
        <dbReference type="EMBL" id="OGL74288.1"/>
    </source>
</evidence>
<keyword evidence="3 9" id="KW-0699">rRNA-binding</keyword>
<dbReference type="PANTHER" id="PTHR36427">
    <property type="entry name" value="54S RIBOSOMAL PROTEIN L1, MITOCHONDRIAL"/>
    <property type="match status" value="1"/>
</dbReference>
<name>A0A1F7U911_9BACT</name>
<dbReference type="GO" id="GO:0015934">
    <property type="term" value="C:large ribosomal subunit"/>
    <property type="evidence" value="ECO:0007669"/>
    <property type="project" value="InterPro"/>
</dbReference>
<evidence type="ECO:0000256" key="4">
    <source>
        <dbReference type="ARBA" id="ARBA00022845"/>
    </source>
</evidence>
<protein>
    <recommendedName>
        <fullName evidence="8 9">Large ribosomal subunit protein uL1</fullName>
    </recommendedName>
</protein>
<proteinExistence type="inferred from homology"/>
<sequence>MPHGKKYLEAKKLIDPKKVYSPEEAVELVKKTNPAKFDASVEIHIRLGIDPTKGEQQVRGTVALPHGTGKSKRVAAFVPADKEKEARDAGADLVGGEELVAEIAKTQKIGFDVAVATPDMMPKLAKVAKILGPKGLMPNPKSETVGANVKKMVEELKKGKIAFKNDDSGNVHIVIGKVSAESSKLLENLNAVTDVIKRARPASAKGIFIENAALTSSMGPSIRIQIS</sequence>
<dbReference type="AlphaFoldDB" id="A0A1F7U911"/>
<dbReference type="Pfam" id="PF00687">
    <property type="entry name" value="Ribosomal_L1"/>
    <property type="match status" value="1"/>
</dbReference>
<keyword evidence="7 9" id="KW-0687">Ribonucleoprotein</keyword>
<evidence type="ECO:0000256" key="7">
    <source>
        <dbReference type="ARBA" id="ARBA00023274"/>
    </source>
</evidence>
<dbReference type="STRING" id="1802391.A3D72_04740"/>
<keyword evidence="9" id="KW-0820">tRNA-binding</keyword>
<dbReference type="PROSITE" id="PS01199">
    <property type="entry name" value="RIBOSOMAL_L1"/>
    <property type="match status" value="1"/>
</dbReference>
<dbReference type="InterPro" id="IPR023673">
    <property type="entry name" value="Ribosomal_uL1_CS"/>
</dbReference>
<dbReference type="NCBIfam" id="TIGR01169">
    <property type="entry name" value="rplA_bact"/>
    <property type="match status" value="1"/>
</dbReference>
<dbReference type="GO" id="GO:0000049">
    <property type="term" value="F:tRNA binding"/>
    <property type="evidence" value="ECO:0007669"/>
    <property type="project" value="UniProtKB-KW"/>
</dbReference>
<dbReference type="Gene3D" id="3.40.50.790">
    <property type="match status" value="1"/>
</dbReference>
<comment type="function">
    <text evidence="9">Protein L1 is also a translational repressor protein, it controls the translation of the L11 operon by binding to its mRNA.</text>
</comment>
<dbReference type="PIRSF" id="PIRSF002155">
    <property type="entry name" value="Ribosomal_L1"/>
    <property type="match status" value="1"/>
</dbReference>
<keyword evidence="6 9" id="KW-0689">Ribosomal protein</keyword>
<evidence type="ECO:0000256" key="1">
    <source>
        <dbReference type="ARBA" id="ARBA00010531"/>
    </source>
</evidence>
<dbReference type="GO" id="GO:0003735">
    <property type="term" value="F:structural constituent of ribosome"/>
    <property type="evidence" value="ECO:0007669"/>
    <property type="project" value="InterPro"/>
</dbReference>
<dbReference type="InterPro" id="IPR023674">
    <property type="entry name" value="Ribosomal_uL1-like"/>
</dbReference>
<reference evidence="11 12" key="1">
    <citation type="journal article" date="2016" name="Nat. Commun.">
        <title>Thousands of microbial genomes shed light on interconnected biogeochemical processes in an aquifer system.</title>
        <authorList>
            <person name="Anantharaman K."/>
            <person name="Brown C.T."/>
            <person name="Hug L.A."/>
            <person name="Sharon I."/>
            <person name="Castelle C.J."/>
            <person name="Probst A.J."/>
            <person name="Thomas B.C."/>
            <person name="Singh A."/>
            <person name="Wilkins M.J."/>
            <person name="Karaoz U."/>
            <person name="Brodie E.L."/>
            <person name="Williams K.H."/>
            <person name="Hubbard S.S."/>
            <person name="Banfield J.F."/>
        </authorList>
    </citation>
    <scope>NUCLEOTIDE SEQUENCE [LARGE SCALE GENOMIC DNA]</scope>
</reference>
<dbReference type="Gene3D" id="3.30.190.20">
    <property type="match status" value="1"/>
</dbReference>
<dbReference type="CDD" id="cd00403">
    <property type="entry name" value="Ribosomal_L1"/>
    <property type="match status" value="1"/>
</dbReference>